<dbReference type="RefSeq" id="WP_243367145.1">
    <property type="nucleotide sequence ID" value="NZ_CP094348.1"/>
</dbReference>
<evidence type="ECO:0000313" key="3">
    <source>
        <dbReference type="EMBL" id="UOB21495.1"/>
    </source>
</evidence>
<protein>
    <submittedName>
        <fullName evidence="3">Helix-turn-helix domain-containing protein</fullName>
    </submittedName>
</protein>
<organism evidence="3 4">
    <name type="scientific">Macrococcus armenti</name>
    <dbReference type="NCBI Taxonomy" id="2875764"/>
    <lineage>
        <taxon>Bacteria</taxon>
        <taxon>Bacillati</taxon>
        <taxon>Bacillota</taxon>
        <taxon>Bacilli</taxon>
        <taxon>Bacillales</taxon>
        <taxon>Staphylococcaceae</taxon>
        <taxon>Macrococcus</taxon>
    </lineage>
</organism>
<dbReference type="SMART" id="SM00530">
    <property type="entry name" value="HTH_XRE"/>
    <property type="match status" value="1"/>
</dbReference>
<dbReference type="InterPro" id="IPR001387">
    <property type="entry name" value="Cro/C1-type_HTH"/>
</dbReference>
<reference evidence="3" key="1">
    <citation type="submission" date="2022-03" db="EMBL/GenBank/DDBJ databases">
        <authorList>
            <person name="Vrbovska V."/>
            <person name="Kovarovic V."/>
            <person name="Botka T."/>
            <person name="Pantucek R."/>
        </authorList>
    </citation>
    <scope>NUCLEOTIDE SEQUENCE</scope>
    <source>
        <strain evidence="3">CCM 2609</strain>
    </source>
</reference>
<feature type="coiled-coil region" evidence="1">
    <location>
        <begin position="68"/>
        <end position="102"/>
    </location>
</feature>
<evidence type="ECO:0000313" key="4">
    <source>
        <dbReference type="Proteomes" id="UP000830343"/>
    </source>
</evidence>
<proteinExistence type="predicted"/>
<dbReference type="EMBL" id="CP094348">
    <property type="protein sequence ID" value="UOB21495.1"/>
    <property type="molecule type" value="Genomic_DNA"/>
</dbReference>
<keyword evidence="4" id="KW-1185">Reference proteome</keyword>
<dbReference type="PROSITE" id="PS50943">
    <property type="entry name" value="HTH_CROC1"/>
    <property type="match status" value="1"/>
</dbReference>
<name>A0ABY3ZYP6_9STAP</name>
<gene>
    <name evidence="3" type="ORF">MRZ06_05275</name>
</gene>
<accession>A0ABY3ZYP6</accession>
<dbReference type="Proteomes" id="UP000830343">
    <property type="component" value="Chromosome"/>
</dbReference>
<dbReference type="InterPro" id="IPR010982">
    <property type="entry name" value="Lambda_DNA-bd_dom_sf"/>
</dbReference>
<evidence type="ECO:0000256" key="1">
    <source>
        <dbReference type="SAM" id="Coils"/>
    </source>
</evidence>
<keyword evidence="1" id="KW-0175">Coiled coil</keyword>
<feature type="domain" description="HTH cro/C1-type" evidence="2">
    <location>
        <begin position="11"/>
        <end position="65"/>
    </location>
</feature>
<dbReference type="Pfam" id="PF01381">
    <property type="entry name" value="HTH_3"/>
    <property type="match status" value="1"/>
</dbReference>
<dbReference type="SUPFAM" id="SSF47413">
    <property type="entry name" value="lambda repressor-like DNA-binding domains"/>
    <property type="match status" value="1"/>
</dbReference>
<reference evidence="3" key="2">
    <citation type="submission" date="2022-04" db="EMBL/GenBank/DDBJ databases">
        <title>Antimicrobial genetic elements in methicillin-resistant Macrococcus armenti.</title>
        <authorList>
            <person name="Keller J.E."/>
            <person name="Schwendener S."/>
            <person name="Pantucek R."/>
            <person name="Perreten V."/>
        </authorList>
    </citation>
    <scope>NUCLEOTIDE SEQUENCE</scope>
    <source>
        <strain evidence="3">CCM 2609</strain>
    </source>
</reference>
<sequence length="139" mass="16063">MGLLTSLGQRIKSIRLSLGENTSEFGKRFGASGSNVIRWENNVNKPNPERLKAIAEFNNQSVEELLDVTDYKQLYEQQKQRADELEKRWNELRDTVNEFHQKAIFEESRSNDDADRGIIYACEKILGKIEDLEEGNNDI</sequence>
<evidence type="ECO:0000259" key="2">
    <source>
        <dbReference type="PROSITE" id="PS50943"/>
    </source>
</evidence>
<dbReference type="Gene3D" id="1.10.260.40">
    <property type="entry name" value="lambda repressor-like DNA-binding domains"/>
    <property type="match status" value="1"/>
</dbReference>
<dbReference type="CDD" id="cd00093">
    <property type="entry name" value="HTH_XRE"/>
    <property type="match status" value="1"/>
</dbReference>